<keyword evidence="2" id="KW-0812">Transmembrane</keyword>
<dbReference type="EMBL" id="GEZM01055120">
    <property type="protein sequence ID" value="JAV73128.1"/>
    <property type="molecule type" value="Transcribed_RNA"/>
</dbReference>
<feature type="region of interest" description="Disordered" evidence="1">
    <location>
        <begin position="162"/>
        <end position="194"/>
    </location>
</feature>
<evidence type="ECO:0000256" key="2">
    <source>
        <dbReference type="SAM" id="Phobius"/>
    </source>
</evidence>
<feature type="compositionally biased region" description="Polar residues" evidence="1">
    <location>
        <begin position="162"/>
        <end position="189"/>
    </location>
</feature>
<evidence type="ECO:0000313" key="3">
    <source>
        <dbReference type="EMBL" id="JAV73128.1"/>
    </source>
</evidence>
<dbReference type="Gene3D" id="3.90.228.10">
    <property type="match status" value="1"/>
</dbReference>
<organism evidence="3">
    <name type="scientific">Photinus pyralis</name>
    <name type="common">Common eastern firefly</name>
    <name type="synonym">Lampyris pyralis</name>
    <dbReference type="NCBI Taxonomy" id="7054"/>
    <lineage>
        <taxon>Eukaryota</taxon>
        <taxon>Metazoa</taxon>
        <taxon>Ecdysozoa</taxon>
        <taxon>Arthropoda</taxon>
        <taxon>Hexapoda</taxon>
        <taxon>Insecta</taxon>
        <taxon>Pterygota</taxon>
        <taxon>Neoptera</taxon>
        <taxon>Endopterygota</taxon>
        <taxon>Coleoptera</taxon>
        <taxon>Polyphaga</taxon>
        <taxon>Elateriformia</taxon>
        <taxon>Elateroidea</taxon>
        <taxon>Lampyridae</taxon>
        <taxon>Lampyrinae</taxon>
        <taxon>Photinus</taxon>
    </lineage>
</organism>
<keyword evidence="2" id="KW-1133">Transmembrane helix</keyword>
<keyword evidence="2" id="KW-0472">Membrane</keyword>
<sequence length="331" mass="38996">MQRSALDIVLCYTPSYWQPHPYQDTIYIKVGINKNTEEYRTVDKIIHNTFSNVAIDRIQRIQHPFAYGRFLIRKQQLTLINKREQTANRVILSITDHSKLDSILHYNCDSRLGGFSQEHRLHSHGFILIIKTLSQLPCERDSDRYPEYLIAYRQIQWPSSNRPVVSSIQPTSSTSLIKDNSRSSQSTISPYKHNSPKTVQRIYDSYESVPWDCGYSSRDNLAPTSSYEHSSTKNVQRIYDSYEYSSWRYSSRDNFAPTSSSTLSSIKNVQSNDKNYEYDYQYDNLSRYDSRYNPAEWPGSSSDNHGRRWRWWLWIGAALIVVYIYRRRLSK</sequence>
<evidence type="ECO:0000256" key="1">
    <source>
        <dbReference type="SAM" id="MobiDB-lite"/>
    </source>
</evidence>
<name>A0A1Y1LJY3_PHOPY</name>
<protein>
    <submittedName>
        <fullName evidence="3">Uncharacterized protein</fullName>
    </submittedName>
</protein>
<proteinExistence type="predicted"/>
<dbReference type="AlphaFoldDB" id="A0A1Y1LJY3"/>
<feature type="transmembrane region" description="Helical" evidence="2">
    <location>
        <begin position="309"/>
        <end position="325"/>
    </location>
</feature>
<dbReference type="EMBL" id="GEZM01055121">
    <property type="protein sequence ID" value="JAV73127.1"/>
    <property type="molecule type" value="Transcribed_RNA"/>
</dbReference>
<reference evidence="3" key="1">
    <citation type="journal article" date="2016" name="Sci. Rep.">
        <title>Molecular characterization of firefly nuptial gifts: a multi-omics approach sheds light on postcopulatory sexual selection.</title>
        <authorList>
            <person name="Al-Wathiqui N."/>
            <person name="Fallon T.R."/>
            <person name="South A."/>
            <person name="Weng J.K."/>
            <person name="Lewis S.M."/>
        </authorList>
    </citation>
    <scope>NUCLEOTIDE SEQUENCE</scope>
</reference>
<accession>A0A1Y1LJY3</accession>